<dbReference type="AlphaFoldDB" id="A0A518DG23"/>
<accession>A0A518DG23</accession>
<dbReference type="RefSeq" id="WP_145288877.1">
    <property type="nucleotide sequence ID" value="NZ_CP036291.1"/>
</dbReference>
<proteinExistence type="predicted"/>
<feature type="region of interest" description="Disordered" evidence="1">
    <location>
        <begin position="151"/>
        <end position="176"/>
    </location>
</feature>
<evidence type="ECO:0000256" key="1">
    <source>
        <dbReference type="SAM" id="MobiDB-lite"/>
    </source>
</evidence>
<reference evidence="3 4" key="1">
    <citation type="submission" date="2019-02" db="EMBL/GenBank/DDBJ databases">
        <title>Deep-cultivation of Planctomycetes and their phenomic and genomic characterization uncovers novel biology.</title>
        <authorList>
            <person name="Wiegand S."/>
            <person name="Jogler M."/>
            <person name="Boedeker C."/>
            <person name="Pinto D."/>
            <person name="Vollmers J."/>
            <person name="Rivas-Marin E."/>
            <person name="Kohn T."/>
            <person name="Peeters S.H."/>
            <person name="Heuer A."/>
            <person name="Rast P."/>
            <person name="Oberbeckmann S."/>
            <person name="Bunk B."/>
            <person name="Jeske O."/>
            <person name="Meyerdierks A."/>
            <person name="Storesund J.E."/>
            <person name="Kallscheuer N."/>
            <person name="Luecker S."/>
            <person name="Lage O.M."/>
            <person name="Pohl T."/>
            <person name="Merkel B.J."/>
            <person name="Hornburger P."/>
            <person name="Mueller R.-W."/>
            <person name="Bruemmer F."/>
            <person name="Labrenz M."/>
            <person name="Spormann A.M."/>
            <person name="Op den Camp H."/>
            <person name="Overmann J."/>
            <person name="Amann R."/>
            <person name="Jetten M.S.M."/>
            <person name="Mascher T."/>
            <person name="Medema M.H."/>
            <person name="Devos D.P."/>
            <person name="Kaster A.-K."/>
            <person name="Ovreas L."/>
            <person name="Rohde M."/>
            <person name="Galperin M.Y."/>
            <person name="Jogler C."/>
        </authorList>
    </citation>
    <scope>NUCLEOTIDE SEQUENCE [LARGE SCALE GENOMIC DNA]</scope>
    <source>
        <strain evidence="3 4">Pla175</strain>
    </source>
</reference>
<feature type="compositionally biased region" description="Polar residues" evidence="1">
    <location>
        <begin position="154"/>
        <end position="164"/>
    </location>
</feature>
<dbReference type="Pfam" id="PF07596">
    <property type="entry name" value="SBP_bac_10"/>
    <property type="match status" value="1"/>
</dbReference>
<dbReference type="InterPro" id="IPR011453">
    <property type="entry name" value="DUF1559"/>
</dbReference>
<dbReference type="EMBL" id="CP036291">
    <property type="protein sequence ID" value="QDU90427.1"/>
    <property type="molecule type" value="Genomic_DNA"/>
</dbReference>
<name>A0A518DG23_9BACT</name>
<dbReference type="Proteomes" id="UP000317429">
    <property type="component" value="Chromosome"/>
</dbReference>
<organism evidence="3 4">
    <name type="scientific">Pirellulimonas nuda</name>
    <dbReference type="NCBI Taxonomy" id="2528009"/>
    <lineage>
        <taxon>Bacteria</taxon>
        <taxon>Pseudomonadati</taxon>
        <taxon>Planctomycetota</taxon>
        <taxon>Planctomycetia</taxon>
        <taxon>Pirellulales</taxon>
        <taxon>Lacipirellulaceae</taxon>
        <taxon>Pirellulimonas</taxon>
    </lineage>
</organism>
<dbReference type="SUPFAM" id="SSF54523">
    <property type="entry name" value="Pili subunits"/>
    <property type="match status" value="1"/>
</dbReference>
<dbReference type="PANTHER" id="PTHR30093:SF2">
    <property type="entry name" value="TYPE II SECRETION SYSTEM PROTEIN H"/>
    <property type="match status" value="1"/>
</dbReference>
<dbReference type="PANTHER" id="PTHR30093">
    <property type="entry name" value="GENERAL SECRETION PATHWAY PROTEIN G"/>
    <property type="match status" value="1"/>
</dbReference>
<evidence type="ECO:0000313" key="3">
    <source>
        <dbReference type="EMBL" id="QDU90427.1"/>
    </source>
</evidence>
<evidence type="ECO:0000313" key="4">
    <source>
        <dbReference type="Proteomes" id="UP000317429"/>
    </source>
</evidence>
<dbReference type="OrthoDB" id="249777at2"/>
<evidence type="ECO:0000259" key="2">
    <source>
        <dbReference type="Pfam" id="PF07596"/>
    </source>
</evidence>
<dbReference type="InterPro" id="IPR045584">
    <property type="entry name" value="Pilin-like"/>
</dbReference>
<protein>
    <submittedName>
        <fullName evidence="3">Type II secretion system protein G</fullName>
    </submittedName>
</protein>
<sequence>MTRHDRSNNSQPRLGFTLVELLVVIAIIGILVALLLPAVQAAREAARRTQCKSQLKQLALACLNHESTFKTFPAGGWGFYWTADPDRGNGPAQPGGWIYAISPFIEESAAASLGGTGGSIADAQKRALIGQAMGIPLAPFYCPSRRAPAPLPSLDSSGKPNQAPHNADPSPSGLYAKTDYAANGGGGMIGRGQGPPASCYFQYPNCAWNTSVAGMKQFDGVVGYRQGVQMRRITDGSSKTLLLGEKFLNTDRYTTGDHVGDDNSMYVGYDIDSIRVGSQTALPRQDEPSPNATAKSDGDTLFGAPHTAVNMAFCDGSVHTIAFDVDPEAWNAAARRNGADTGREKEHDPIQ</sequence>
<dbReference type="Gene3D" id="3.30.700.10">
    <property type="entry name" value="Glycoprotein, Type 4 Pilin"/>
    <property type="match status" value="1"/>
</dbReference>
<dbReference type="InterPro" id="IPR012902">
    <property type="entry name" value="N_methyl_site"/>
</dbReference>
<dbReference type="KEGG" id="pnd:Pla175_38310"/>
<gene>
    <name evidence="3" type="primary">xcpT_16</name>
    <name evidence="3" type="ORF">Pla175_38310</name>
</gene>
<keyword evidence="4" id="KW-1185">Reference proteome</keyword>
<feature type="domain" description="DUF1559" evidence="2">
    <location>
        <begin position="40"/>
        <end position="328"/>
    </location>
</feature>
<dbReference type="Pfam" id="PF07963">
    <property type="entry name" value="N_methyl"/>
    <property type="match status" value="1"/>
</dbReference>
<dbReference type="NCBIfam" id="TIGR02532">
    <property type="entry name" value="IV_pilin_GFxxxE"/>
    <property type="match status" value="1"/>
</dbReference>